<gene>
    <name evidence="2" type="ORF">EYM_03075</name>
</gene>
<name>A0A0U3FQ16_9CREN</name>
<dbReference type="InterPro" id="IPR027417">
    <property type="entry name" value="P-loop_NTPase"/>
</dbReference>
<dbReference type="InterPro" id="IPR050168">
    <property type="entry name" value="AAA_ATPase_domain"/>
</dbReference>
<dbReference type="STRING" id="940295.EYM_03075"/>
<dbReference type="OrthoDB" id="45425at2157"/>
<dbReference type="InterPro" id="IPR003593">
    <property type="entry name" value="AAA+_ATPase"/>
</dbReference>
<dbReference type="KEGG" id="iis:EYM_03075"/>
<feature type="domain" description="AAA+ ATPase" evidence="1">
    <location>
        <begin position="262"/>
        <end position="394"/>
    </location>
</feature>
<accession>A0A0U3FQ16</accession>
<dbReference type="Proteomes" id="UP000060778">
    <property type="component" value="Chromosome"/>
</dbReference>
<evidence type="ECO:0000313" key="2">
    <source>
        <dbReference type="EMBL" id="ALU12383.1"/>
    </source>
</evidence>
<dbReference type="Pfam" id="PF00004">
    <property type="entry name" value="AAA"/>
    <property type="match status" value="1"/>
</dbReference>
<dbReference type="Gene3D" id="3.40.50.300">
    <property type="entry name" value="P-loop containing nucleotide triphosphate hydrolases"/>
    <property type="match status" value="1"/>
</dbReference>
<dbReference type="PANTHER" id="PTHR23077">
    <property type="entry name" value="AAA-FAMILY ATPASE"/>
    <property type="match status" value="1"/>
</dbReference>
<evidence type="ECO:0000313" key="3">
    <source>
        <dbReference type="Proteomes" id="UP000060778"/>
    </source>
</evidence>
<dbReference type="Gene3D" id="1.10.8.60">
    <property type="match status" value="1"/>
</dbReference>
<dbReference type="GeneID" id="30680008"/>
<sequence length="496" mass="57496">MNGATRVDVVDQNKTLKNAEVLKLEHDNAKTYMIIYKKRGKQQVLESLEDEFYVLPIVNKFQKTVVEELDSKEETPLIYKLKIPSTFLSSEEIIRGMIRPLVRYYIPSALEEYDVNLAYSIIDAENNKRRIAFLIALKPQCQKKIKLIPITISSDVEKLTREDVLKIFRRERNELRRILKELERIGEVPSDFTKKLTIQNFLLVRIANIFEEDEVVVDDDDDVSLSLKLRKPTWDLSQFPRELSEQVRTIVINPILGSKKYALKGIIVTGPPGMGKSVLVEAISKELNRKLLDIDPSTYRSMWYGQTEKILKSIFDSIKNRSDITVLIDDAEFLASRTMAVHEGYLAEVSVFLKMLQEERKPLIALTANHPEIIDQALIRPGRIDAIIVMGYPDKEFREKIITNALRRYDVKLASHALLEDMVRITRWFSAAEIDAFVRMAAMKGNGKIDRDSIWWARRKFNINENDRKNLQERIIWSLKQVQGIVIDYVKTPDKI</sequence>
<dbReference type="RefSeq" id="WP_075049605.1">
    <property type="nucleotide sequence ID" value="NZ_CP006867.1"/>
</dbReference>
<dbReference type="AlphaFoldDB" id="A0A0U3FQ16"/>
<dbReference type="SUPFAM" id="SSF52540">
    <property type="entry name" value="P-loop containing nucleoside triphosphate hydrolases"/>
    <property type="match status" value="1"/>
</dbReference>
<reference evidence="2 3" key="1">
    <citation type="submission" date="2013-11" db="EMBL/GenBank/DDBJ databases">
        <title>Comparative genomics of Ignicoccus.</title>
        <authorList>
            <person name="Podar M."/>
        </authorList>
    </citation>
    <scope>NUCLEOTIDE SEQUENCE [LARGE SCALE GENOMIC DNA]</scope>
    <source>
        <strain evidence="2 3">DSM 13165</strain>
    </source>
</reference>
<dbReference type="CDD" id="cd19481">
    <property type="entry name" value="RecA-like_protease"/>
    <property type="match status" value="1"/>
</dbReference>
<proteinExistence type="predicted"/>
<organism evidence="2 3">
    <name type="scientific">Ignicoccus islandicus DSM 13165</name>
    <dbReference type="NCBI Taxonomy" id="940295"/>
    <lineage>
        <taxon>Archaea</taxon>
        <taxon>Thermoproteota</taxon>
        <taxon>Thermoprotei</taxon>
        <taxon>Desulfurococcales</taxon>
        <taxon>Desulfurococcaceae</taxon>
        <taxon>Ignicoccus</taxon>
    </lineage>
</organism>
<dbReference type="GO" id="GO:0016887">
    <property type="term" value="F:ATP hydrolysis activity"/>
    <property type="evidence" value="ECO:0007669"/>
    <property type="project" value="InterPro"/>
</dbReference>
<dbReference type="InterPro" id="IPR003959">
    <property type="entry name" value="ATPase_AAA_core"/>
</dbReference>
<dbReference type="SMART" id="SM00382">
    <property type="entry name" value="AAA"/>
    <property type="match status" value="1"/>
</dbReference>
<evidence type="ECO:0000259" key="1">
    <source>
        <dbReference type="SMART" id="SM00382"/>
    </source>
</evidence>
<dbReference type="GO" id="GO:0005524">
    <property type="term" value="F:ATP binding"/>
    <property type="evidence" value="ECO:0007669"/>
    <property type="project" value="InterPro"/>
</dbReference>
<dbReference type="EMBL" id="CP006867">
    <property type="protein sequence ID" value="ALU12383.1"/>
    <property type="molecule type" value="Genomic_DNA"/>
</dbReference>
<protein>
    <recommendedName>
        <fullName evidence="1">AAA+ ATPase domain-containing protein</fullName>
    </recommendedName>
</protein>
<keyword evidence="3" id="KW-1185">Reference proteome</keyword>